<dbReference type="EMBL" id="JDFF01000022">
    <property type="protein sequence ID" value="EWC91877.1"/>
    <property type="molecule type" value="Genomic_DNA"/>
</dbReference>
<evidence type="ECO:0000313" key="1">
    <source>
        <dbReference type="EMBL" id="EWC91877.1"/>
    </source>
</evidence>
<proteinExistence type="predicted"/>
<comment type="caution">
    <text evidence="1">The sequence shown here is derived from an EMBL/GenBank/DDBJ whole genome shotgun (WGS) entry which is preliminary data.</text>
</comment>
<dbReference type="Proteomes" id="UP000023482">
    <property type="component" value="Unassembled WGS sequence"/>
</dbReference>
<accession>Z4WSS7</accession>
<organism evidence="1 2">
    <name type="scientific">Porphyromonas catoniae ATCC 51270</name>
    <dbReference type="NCBI Taxonomy" id="887901"/>
    <lineage>
        <taxon>Bacteria</taxon>
        <taxon>Pseudomonadati</taxon>
        <taxon>Bacteroidota</taxon>
        <taxon>Bacteroidia</taxon>
        <taxon>Bacteroidales</taxon>
        <taxon>Porphyromonadaceae</taxon>
        <taxon>Porphyromonas</taxon>
    </lineage>
</organism>
<gene>
    <name evidence="1" type="ORF">HMPREF0636_1533</name>
</gene>
<dbReference type="PATRIC" id="fig|887901.3.peg.1290"/>
<reference evidence="1 2" key="1">
    <citation type="submission" date="2014-01" db="EMBL/GenBank/DDBJ databases">
        <authorList>
            <person name="Durkin A.S."/>
            <person name="McCorrison J."/>
            <person name="Torralba M."/>
            <person name="Gillis M."/>
            <person name="Haft D.H."/>
            <person name="Methe B."/>
            <person name="Sutton G."/>
            <person name="Nelson K.E."/>
        </authorList>
    </citation>
    <scope>NUCLEOTIDE SEQUENCE [LARGE SCALE GENOMIC DNA]</scope>
    <source>
        <strain evidence="1 2">ATCC 51270</strain>
    </source>
</reference>
<dbReference type="AlphaFoldDB" id="Z4WSS7"/>
<evidence type="ECO:0000313" key="2">
    <source>
        <dbReference type="Proteomes" id="UP000023482"/>
    </source>
</evidence>
<name>Z4WSS7_9PORP</name>
<sequence length="62" mass="7228">MYGGRHYYFGSIASTYEIFTPDEFGVSIHTLWAYKIIEEHPYIGKKSEVRGGEIKRKTNKAR</sequence>
<protein>
    <submittedName>
        <fullName evidence="1">Uncharacterized protein</fullName>
    </submittedName>
</protein>
<keyword evidence="2" id="KW-1185">Reference proteome</keyword>